<proteinExistence type="predicted"/>
<protein>
    <submittedName>
        <fullName evidence="1">Uncharacterized protein</fullName>
    </submittedName>
</protein>
<keyword evidence="2" id="KW-1185">Reference proteome</keyword>
<name>A0A8X6UHV0_NEPPI</name>
<dbReference type="Proteomes" id="UP000887013">
    <property type="component" value="Unassembled WGS sequence"/>
</dbReference>
<comment type="caution">
    <text evidence="1">The sequence shown here is derived from an EMBL/GenBank/DDBJ whole genome shotgun (WGS) entry which is preliminary data.</text>
</comment>
<evidence type="ECO:0000313" key="1">
    <source>
        <dbReference type="EMBL" id="GFU11610.1"/>
    </source>
</evidence>
<organism evidence="1 2">
    <name type="scientific">Nephila pilipes</name>
    <name type="common">Giant wood spider</name>
    <name type="synonym">Nephila maculata</name>
    <dbReference type="NCBI Taxonomy" id="299642"/>
    <lineage>
        <taxon>Eukaryota</taxon>
        <taxon>Metazoa</taxon>
        <taxon>Ecdysozoa</taxon>
        <taxon>Arthropoda</taxon>
        <taxon>Chelicerata</taxon>
        <taxon>Arachnida</taxon>
        <taxon>Araneae</taxon>
        <taxon>Araneomorphae</taxon>
        <taxon>Entelegynae</taxon>
        <taxon>Araneoidea</taxon>
        <taxon>Nephilidae</taxon>
        <taxon>Nephila</taxon>
    </lineage>
</organism>
<sequence>MYSIKISLQAESYFIPTFMSWAKRIEASFLLIILMTNCGSDGRVKPLPESQPLPSAPTFHSFPRSLPSTFFSQQPLPPKFHIILKLNPS</sequence>
<reference evidence="1" key="1">
    <citation type="submission" date="2020-08" db="EMBL/GenBank/DDBJ databases">
        <title>Multicomponent nature underlies the extraordinary mechanical properties of spider dragline silk.</title>
        <authorList>
            <person name="Kono N."/>
            <person name="Nakamura H."/>
            <person name="Mori M."/>
            <person name="Yoshida Y."/>
            <person name="Ohtoshi R."/>
            <person name="Malay A.D."/>
            <person name="Moran D.A.P."/>
            <person name="Tomita M."/>
            <person name="Numata K."/>
            <person name="Arakawa K."/>
        </authorList>
    </citation>
    <scope>NUCLEOTIDE SEQUENCE</scope>
</reference>
<accession>A0A8X6UHV0</accession>
<gene>
    <name evidence="1" type="ORF">NPIL_164811</name>
</gene>
<evidence type="ECO:0000313" key="2">
    <source>
        <dbReference type="Proteomes" id="UP000887013"/>
    </source>
</evidence>
<dbReference type="AlphaFoldDB" id="A0A8X6UHV0"/>
<dbReference type="EMBL" id="BMAW01125256">
    <property type="protein sequence ID" value="GFU11610.1"/>
    <property type="molecule type" value="Genomic_DNA"/>
</dbReference>